<accession>A0AAD1XY43</accession>
<evidence type="ECO:0000313" key="2">
    <source>
        <dbReference type="EMBL" id="CAI2381044.1"/>
    </source>
</evidence>
<sequence length="53" mass="6400">MSSMLIHMLTNFYIFRKNNQLCEVALYYSLLFCLVLAQHWEKCSLMNLPNIYH</sequence>
<name>A0AAD1XY43_EUPCR</name>
<dbReference type="Proteomes" id="UP001295684">
    <property type="component" value="Unassembled WGS sequence"/>
</dbReference>
<keyword evidence="1" id="KW-0812">Transmembrane</keyword>
<reference evidence="2" key="1">
    <citation type="submission" date="2023-07" db="EMBL/GenBank/DDBJ databases">
        <authorList>
            <consortium name="AG Swart"/>
            <person name="Singh M."/>
            <person name="Singh A."/>
            <person name="Seah K."/>
            <person name="Emmerich C."/>
        </authorList>
    </citation>
    <scope>NUCLEOTIDE SEQUENCE</scope>
    <source>
        <strain evidence="2">DP1</strain>
    </source>
</reference>
<dbReference type="EMBL" id="CAMPGE010023067">
    <property type="protein sequence ID" value="CAI2381044.1"/>
    <property type="molecule type" value="Genomic_DNA"/>
</dbReference>
<evidence type="ECO:0000256" key="1">
    <source>
        <dbReference type="SAM" id="Phobius"/>
    </source>
</evidence>
<keyword evidence="3" id="KW-1185">Reference proteome</keyword>
<keyword evidence="1" id="KW-0472">Membrane</keyword>
<protein>
    <submittedName>
        <fullName evidence="2">Uncharacterized protein</fullName>
    </submittedName>
</protein>
<organism evidence="2 3">
    <name type="scientific">Euplotes crassus</name>
    <dbReference type="NCBI Taxonomy" id="5936"/>
    <lineage>
        <taxon>Eukaryota</taxon>
        <taxon>Sar</taxon>
        <taxon>Alveolata</taxon>
        <taxon>Ciliophora</taxon>
        <taxon>Intramacronucleata</taxon>
        <taxon>Spirotrichea</taxon>
        <taxon>Hypotrichia</taxon>
        <taxon>Euplotida</taxon>
        <taxon>Euplotidae</taxon>
        <taxon>Moneuplotes</taxon>
    </lineage>
</organism>
<gene>
    <name evidence="2" type="ORF">ECRASSUSDP1_LOCUS22489</name>
</gene>
<evidence type="ECO:0000313" key="3">
    <source>
        <dbReference type="Proteomes" id="UP001295684"/>
    </source>
</evidence>
<dbReference type="AlphaFoldDB" id="A0AAD1XY43"/>
<feature type="transmembrane region" description="Helical" evidence="1">
    <location>
        <begin position="21"/>
        <end position="40"/>
    </location>
</feature>
<keyword evidence="1" id="KW-1133">Transmembrane helix</keyword>
<proteinExistence type="predicted"/>
<comment type="caution">
    <text evidence="2">The sequence shown here is derived from an EMBL/GenBank/DDBJ whole genome shotgun (WGS) entry which is preliminary data.</text>
</comment>